<comment type="caution">
    <text evidence="3">The sequence shown here is derived from an EMBL/GenBank/DDBJ whole genome shotgun (WGS) entry which is preliminary data.</text>
</comment>
<evidence type="ECO:0000313" key="5">
    <source>
        <dbReference type="Proteomes" id="UP000325313"/>
    </source>
</evidence>
<reference evidence="4 5" key="1">
    <citation type="submission" date="2019-05" db="EMBL/GenBank/DDBJ databases">
        <title>Emergence of the Ug99 lineage of the wheat stem rust pathogen through somatic hybridization.</title>
        <authorList>
            <person name="Li F."/>
            <person name="Upadhyaya N.M."/>
            <person name="Sperschneider J."/>
            <person name="Matny O."/>
            <person name="Nguyen-Phuc H."/>
            <person name="Mago R."/>
            <person name="Raley C."/>
            <person name="Miller M.E."/>
            <person name="Silverstein K.A.T."/>
            <person name="Henningsen E."/>
            <person name="Hirsch C.D."/>
            <person name="Visser B."/>
            <person name="Pretorius Z.A."/>
            <person name="Steffenson B.J."/>
            <person name="Schwessinger B."/>
            <person name="Dodds P.N."/>
            <person name="Figueroa M."/>
        </authorList>
    </citation>
    <scope>NUCLEOTIDE SEQUENCE [LARGE SCALE GENOMIC DNA]</scope>
    <source>
        <strain evidence="2">21-0</strain>
        <strain evidence="3 5">Ug99</strain>
    </source>
</reference>
<sequence>MTSHPNEANNPSAADAENTTPQTSVYMTLIHLPVDHVKPLVCPAISVPPALTTDCLWIECLSDDCSEHMGNYVESGLV</sequence>
<evidence type="ECO:0000313" key="4">
    <source>
        <dbReference type="Proteomes" id="UP000324748"/>
    </source>
</evidence>
<dbReference type="Proteomes" id="UP000325313">
    <property type="component" value="Unassembled WGS sequence"/>
</dbReference>
<evidence type="ECO:0000256" key="1">
    <source>
        <dbReference type="SAM" id="MobiDB-lite"/>
    </source>
</evidence>
<evidence type="ECO:0000313" key="2">
    <source>
        <dbReference type="EMBL" id="KAA1072608.1"/>
    </source>
</evidence>
<dbReference type="EMBL" id="VDEP01000320">
    <property type="protein sequence ID" value="KAA1103665.1"/>
    <property type="molecule type" value="Genomic_DNA"/>
</dbReference>
<evidence type="ECO:0000313" key="3">
    <source>
        <dbReference type="EMBL" id="KAA1103665.1"/>
    </source>
</evidence>
<dbReference type="EMBL" id="VSWC01000167">
    <property type="protein sequence ID" value="KAA1072608.1"/>
    <property type="molecule type" value="Genomic_DNA"/>
</dbReference>
<name>A0A5B0PPN8_PUCGR</name>
<feature type="region of interest" description="Disordered" evidence="1">
    <location>
        <begin position="1"/>
        <end position="20"/>
    </location>
</feature>
<accession>A0A5B0PPN8</accession>
<organism evidence="3 5">
    <name type="scientific">Puccinia graminis f. sp. tritici</name>
    <dbReference type="NCBI Taxonomy" id="56615"/>
    <lineage>
        <taxon>Eukaryota</taxon>
        <taxon>Fungi</taxon>
        <taxon>Dikarya</taxon>
        <taxon>Basidiomycota</taxon>
        <taxon>Pucciniomycotina</taxon>
        <taxon>Pucciniomycetes</taxon>
        <taxon>Pucciniales</taxon>
        <taxon>Pucciniaceae</taxon>
        <taxon>Puccinia</taxon>
    </lineage>
</organism>
<keyword evidence="4" id="KW-1185">Reference proteome</keyword>
<proteinExistence type="predicted"/>
<gene>
    <name evidence="2" type="ORF">PGT21_000288</name>
    <name evidence="3" type="ORF">PGTUg99_001338</name>
</gene>
<dbReference type="AlphaFoldDB" id="A0A5B0PPN8"/>
<dbReference type="Proteomes" id="UP000324748">
    <property type="component" value="Unassembled WGS sequence"/>
</dbReference>
<protein>
    <submittedName>
        <fullName evidence="3">Uncharacterized protein</fullName>
    </submittedName>
</protein>